<gene>
    <name evidence="2" type="primary">LOC141377974</name>
</gene>
<organism evidence="1 2">
    <name type="scientific">Danio rerio</name>
    <name type="common">Zebrafish</name>
    <name type="synonym">Brachydanio rerio</name>
    <dbReference type="NCBI Taxonomy" id="7955"/>
    <lineage>
        <taxon>Eukaryota</taxon>
        <taxon>Metazoa</taxon>
        <taxon>Chordata</taxon>
        <taxon>Craniata</taxon>
        <taxon>Vertebrata</taxon>
        <taxon>Euteleostomi</taxon>
        <taxon>Actinopterygii</taxon>
        <taxon>Neopterygii</taxon>
        <taxon>Teleostei</taxon>
        <taxon>Ostariophysi</taxon>
        <taxon>Cypriniformes</taxon>
        <taxon>Danionidae</taxon>
        <taxon>Danioninae</taxon>
        <taxon>Danio</taxon>
    </lineage>
</organism>
<protein>
    <submittedName>
        <fullName evidence="2">Uncharacterized protein</fullName>
    </submittedName>
</protein>
<dbReference type="Proteomes" id="UP000000437">
    <property type="component" value="Chromosome 15"/>
</dbReference>
<dbReference type="RefSeq" id="XP_073780309.1">
    <property type="nucleotide sequence ID" value="XM_073924208.1"/>
</dbReference>
<name>A0AC58HEC9_DANRE</name>
<sequence length="306" mass="35132">MATRKTAPKGRKPKTGLRSQVKAASEEGADWNSVVTTEDEEGATSRPRVSSKSSSTPSKPVTSDATAGEGMYSLMRRFLDSQEEREDRYMQELRGLRDSILQSIRPAETSIDAESARMELPTPATKVSTKHRTAYIHDSPNVTVPRVPMQWTEPKMPSFEQGEDIENYLQRFERLARTWRWPKEEWSYRLVPLLTGQALEAYLAMDEEEAEVYADLKEALLEKFNISPETYRQRFRSSTVPVGESPTETYHRLKNLYKRWVQPEEHSKEEIGEVIILEQLLRVLPYEIHLLVAQFCGKITDFATVS</sequence>
<keyword evidence="1" id="KW-1185">Reference proteome</keyword>
<evidence type="ECO:0000313" key="1">
    <source>
        <dbReference type="Proteomes" id="UP000000437"/>
    </source>
</evidence>
<accession>A0AC58HEC9</accession>
<evidence type="ECO:0000313" key="2">
    <source>
        <dbReference type="RefSeq" id="XP_073780309.1"/>
    </source>
</evidence>
<reference evidence="2" key="1">
    <citation type="submission" date="2025-08" db="UniProtKB">
        <authorList>
            <consortium name="RefSeq"/>
        </authorList>
    </citation>
    <scope>IDENTIFICATION</scope>
    <source>
        <strain evidence="2">Tuebingen</strain>
        <tissue evidence="2">Fibroblasts and whole tissue</tissue>
    </source>
</reference>
<proteinExistence type="predicted"/>